<dbReference type="PROSITE" id="PS50943">
    <property type="entry name" value="HTH_CROC1"/>
    <property type="match status" value="1"/>
</dbReference>
<dbReference type="PANTHER" id="PTHR43236:SF1">
    <property type="entry name" value="BLL7220 PROTEIN"/>
    <property type="match status" value="1"/>
</dbReference>
<evidence type="ECO:0000313" key="4">
    <source>
        <dbReference type="Proteomes" id="UP000257706"/>
    </source>
</evidence>
<dbReference type="InterPro" id="IPR010982">
    <property type="entry name" value="Lambda_DNA-bd_dom_sf"/>
</dbReference>
<evidence type="ECO:0000313" key="3">
    <source>
        <dbReference type="EMBL" id="HAE49487.1"/>
    </source>
</evidence>
<dbReference type="AlphaFoldDB" id="A0A3B9IQ88"/>
<sequence length="365" mass="41558">MTTAATEFEPDYVVSPGEILEEILEARGMKKRQLADRSNKSTKLISQIIAGIAPVSPDTAIAFERVLGVRASLWNNLESRYRLHLAKQDERARLASNVAWANRFPLARMKKFGLVGDARKPIVEDILDFFGVANTDAWENVYLQEQQRVAFRASQAFQSSPYAIAAWLRWGEKHAESLDVPAFDRDRFKTALNDIRALTRMTPEEFHAPLKELCSRSGVVVLWLPELDGTRLSGATKWLGPEKVMIQLSLRHRTDDHFWFSFFHEAAHVLLHGKKAVFIDDASNTTTKEEDEANLFAQNHLIPRSHWARLTRTKAFSRERIVSFADELNIAPGIVVGQLQHAGLIPYTHLNGLKQKFVWADQRYN</sequence>
<dbReference type="InterPro" id="IPR001387">
    <property type="entry name" value="Cro/C1-type_HTH"/>
</dbReference>
<dbReference type="CDD" id="cd00093">
    <property type="entry name" value="HTH_XRE"/>
    <property type="match status" value="1"/>
</dbReference>
<accession>A0A3B9IQ88</accession>
<dbReference type="Proteomes" id="UP000257706">
    <property type="component" value="Unassembled WGS sequence"/>
</dbReference>
<organism evidence="3 4">
    <name type="scientific">Tistrella mobilis</name>
    <dbReference type="NCBI Taxonomy" id="171437"/>
    <lineage>
        <taxon>Bacteria</taxon>
        <taxon>Pseudomonadati</taxon>
        <taxon>Pseudomonadota</taxon>
        <taxon>Alphaproteobacteria</taxon>
        <taxon>Geminicoccales</taxon>
        <taxon>Geminicoccaceae</taxon>
        <taxon>Tistrella</taxon>
    </lineage>
</organism>
<dbReference type="Gene3D" id="1.10.10.2910">
    <property type="match status" value="1"/>
</dbReference>
<protein>
    <submittedName>
        <fullName evidence="3">XRE family transcriptional regulator</fullName>
    </submittedName>
</protein>
<comment type="similarity">
    <text evidence="1">Belongs to the short-chain fatty acyl-CoA assimilation regulator (ScfR) family.</text>
</comment>
<dbReference type="PANTHER" id="PTHR43236">
    <property type="entry name" value="ANTITOXIN HIGA1"/>
    <property type="match status" value="1"/>
</dbReference>
<comment type="caution">
    <text evidence="3">The sequence shown here is derived from an EMBL/GenBank/DDBJ whole genome shotgun (WGS) entry which is preliminary data.</text>
</comment>
<proteinExistence type="inferred from homology"/>
<dbReference type="SUPFAM" id="SSF47413">
    <property type="entry name" value="lambda repressor-like DNA-binding domains"/>
    <property type="match status" value="1"/>
</dbReference>
<dbReference type="InterPro" id="IPR010359">
    <property type="entry name" value="IrrE_HExxH"/>
</dbReference>
<gene>
    <name evidence="3" type="ORF">DCK97_18890</name>
</gene>
<evidence type="ECO:0000256" key="1">
    <source>
        <dbReference type="ARBA" id="ARBA00007227"/>
    </source>
</evidence>
<dbReference type="Pfam" id="PF06114">
    <property type="entry name" value="Peptidase_M78"/>
    <property type="match status" value="1"/>
</dbReference>
<feature type="domain" description="HTH cro/C1-type" evidence="2">
    <location>
        <begin position="20"/>
        <end position="74"/>
    </location>
</feature>
<name>A0A3B9IQ88_9PROT</name>
<dbReference type="InterPro" id="IPR052345">
    <property type="entry name" value="Rad_response_metalloprotease"/>
</dbReference>
<dbReference type="GO" id="GO:0003677">
    <property type="term" value="F:DNA binding"/>
    <property type="evidence" value="ECO:0007669"/>
    <property type="project" value="InterPro"/>
</dbReference>
<dbReference type="Gene3D" id="1.10.260.40">
    <property type="entry name" value="lambda repressor-like DNA-binding domains"/>
    <property type="match status" value="1"/>
</dbReference>
<dbReference type="SMART" id="SM00530">
    <property type="entry name" value="HTH_XRE"/>
    <property type="match status" value="1"/>
</dbReference>
<evidence type="ECO:0000259" key="2">
    <source>
        <dbReference type="PROSITE" id="PS50943"/>
    </source>
</evidence>
<dbReference type="EMBL" id="DMAI01000309">
    <property type="protein sequence ID" value="HAE49487.1"/>
    <property type="molecule type" value="Genomic_DNA"/>
</dbReference>
<reference evidence="3 4" key="1">
    <citation type="journal article" date="2018" name="Nat. Biotechnol.">
        <title>A standardized bacterial taxonomy based on genome phylogeny substantially revises the tree of life.</title>
        <authorList>
            <person name="Parks D.H."/>
            <person name="Chuvochina M."/>
            <person name="Waite D.W."/>
            <person name="Rinke C."/>
            <person name="Skarshewski A."/>
            <person name="Chaumeil P.A."/>
            <person name="Hugenholtz P."/>
        </authorList>
    </citation>
    <scope>NUCLEOTIDE SEQUENCE [LARGE SCALE GENOMIC DNA]</scope>
    <source>
        <strain evidence="3">UBA8739</strain>
    </source>
</reference>
<dbReference type="Pfam" id="PF01381">
    <property type="entry name" value="HTH_3"/>
    <property type="match status" value="1"/>
</dbReference>